<dbReference type="RefSeq" id="XP_044565207.1">
    <property type="nucleotide sequence ID" value="XM_044704368.1"/>
</dbReference>
<protein>
    <submittedName>
        <fullName evidence="3">Uncharacterized protein</fullName>
    </submittedName>
</protein>
<sequence length="510" mass="56930">MPHYSPSFLYENPTLPFSLLFPLREDMSTSLLQDNTTSPPIPSVTNTSQWTDSVKYSLSVVLTSGPFFLIFWTLLVVSIVVYALKRREMKRNQHILFILTIILASHVTANLTFRMISELGNFASIGINKPFNLYYSIIGIIQRVIINYWVWHQLLMMAFLCNVFVTTCRETGVISQNEFKRMRMILVSTLIGASIFFVMIIIAVVVMGALVSAEIIHDATSVLTQQVSIYLVATVVFLVFTLTFSIMLNVTGYKLNISLQESVKKLKAKRKQDLWGLSPPESSSSSQNETRSSSVHSKSQSGGAVSFLIVGTNKREREHTLELKQMALRKTRIVQAGLSIALISQIIGFIFIPLIVAWQFNTLFFHAFTNVGLAVFISLMITINTPMQEVQRMFRRNSQISVESNDGNGRHAGESSKSAVMKTCSTPSSSVTMMIGKDMNEDNDKTNDPAQSQTHHHLSTSTFSTKNTLSSGSMSHHEMKDVQSPSSTEMMDVSLDSEIVSSSSTTLHQV</sequence>
<feature type="transmembrane region" description="Helical" evidence="2">
    <location>
        <begin position="229"/>
        <end position="250"/>
    </location>
</feature>
<dbReference type="Proteomes" id="UP000444721">
    <property type="component" value="Unassembled WGS sequence"/>
</dbReference>
<dbReference type="VEuPathDB" id="AmoebaDB:NF0043940"/>
<dbReference type="AlphaFoldDB" id="A0A6A5C1S1"/>
<organism evidence="3 4">
    <name type="scientific">Naegleria fowleri</name>
    <name type="common">Brain eating amoeba</name>
    <dbReference type="NCBI Taxonomy" id="5763"/>
    <lineage>
        <taxon>Eukaryota</taxon>
        <taxon>Discoba</taxon>
        <taxon>Heterolobosea</taxon>
        <taxon>Tetramitia</taxon>
        <taxon>Eutetramitia</taxon>
        <taxon>Vahlkampfiidae</taxon>
        <taxon>Naegleria</taxon>
    </lineage>
</organism>
<comment type="caution">
    <text evidence="3">The sequence shown here is derived from an EMBL/GenBank/DDBJ whole genome shotgun (WGS) entry which is preliminary data.</text>
</comment>
<feature type="compositionally biased region" description="Basic and acidic residues" evidence="1">
    <location>
        <begin position="438"/>
        <end position="447"/>
    </location>
</feature>
<dbReference type="OrthoDB" id="10456585at2759"/>
<keyword evidence="2" id="KW-0472">Membrane</keyword>
<name>A0A6A5C1S1_NAEFO</name>
<feature type="region of interest" description="Disordered" evidence="1">
    <location>
        <begin position="274"/>
        <end position="299"/>
    </location>
</feature>
<feature type="transmembrane region" description="Helical" evidence="2">
    <location>
        <begin position="363"/>
        <end position="383"/>
    </location>
</feature>
<feature type="compositionally biased region" description="Low complexity" evidence="1">
    <location>
        <begin position="278"/>
        <end position="299"/>
    </location>
</feature>
<dbReference type="VEuPathDB" id="AmoebaDB:NfTy_026980"/>
<feature type="transmembrane region" description="Helical" evidence="2">
    <location>
        <begin position="133"/>
        <end position="151"/>
    </location>
</feature>
<dbReference type="VEuPathDB" id="AmoebaDB:FDP41_013708"/>
<keyword evidence="2" id="KW-1133">Transmembrane helix</keyword>
<feature type="transmembrane region" description="Helical" evidence="2">
    <location>
        <begin position="333"/>
        <end position="357"/>
    </location>
</feature>
<keyword evidence="4" id="KW-1185">Reference proteome</keyword>
<reference evidence="3 4" key="1">
    <citation type="journal article" date="2019" name="Sci. Rep.">
        <title>Nanopore sequencing improves the draft genome of the human pathogenic amoeba Naegleria fowleri.</title>
        <authorList>
            <person name="Liechti N."/>
            <person name="Schurch N."/>
            <person name="Bruggmann R."/>
            <person name="Wittwer M."/>
        </authorList>
    </citation>
    <scope>NUCLEOTIDE SEQUENCE [LARGE SCALE GENOMIC DNA]</scope>
    <source>
        <strain evidence="3 4">ATCC 30894</strain>
    </source>
</reference>
<gene>
    <name evidence="3" type="ORF">FDP41_013708</name>
</gene>
<dbReference type="EMBL" id="VFQX01000019">
    <property type="protein sequence ID" value="KAF0980494.1"/>
    <property type="molecule type" value="Genomic_DNA"/>
</dbReference>
<accession>A0A6A5C1S1</accession>
<feature type="transmembrane region" description="Helical" evidence="2">
    <location>
        <begin position="95"/>
        <end position="113"/>
    </location>
</feature>
<feature type="transmembrane region" description="Helical" evidence="2">
    <location>
        <begin position="185"/>
        <end position="209"/>
    </location>
</feature>
<proteinExistence type="predicted"/>
<evidence type="ECO:0000256" key="1">
    <source>
        <dbReference type="SAM" id="MobiDB-lite"/>
    </source>
</evidence>
<keyword evidence="2" id="KW-0812">Transmembrane</keyword>
<feature type="region of interest" description="Disordered" evidence="1">
    <location>
        <begin position="401"/>
        <end position="489"/>
    </location>
</feature>
<evidence type="ECO:0000313" key="3">
    <source>
        <dbReference type="EMBL" id="KAF0980494.1"/>
    </source>
</evidence>
<evidence type="ECO:0000313" key="4">
    <source>
        <dbReference type="Proteomes" id="UP000444721"/>
    </source>
</evidence>
<feature type="transmembrane region" description="Helical" evidence="2">
    <location>
        <begin position="56"/>
        <end position="83"/>
    </location>
</feature>
<dbReference type="VEuPathDB" id="AmoebaDB:NF0043950"/>
<evidence type="ECO:0000256" key="2">
    <source>
        <dbReference type="SAM" id="Phobius"/>
    </source>
</evidence>
<dbReference type="GeneID" id="68120923"/>
<feature type="compositionally biased region" description="Polar residues" evidence="1">
    <location>
        <begin position="415"/>
        <end position="432"/>
    </location>
</feature>